<reference evidence="2" key="1">
    <citation type="submission" date="2016-11" db="EMBL/GenBank/DDBJ databases">
        <authorList>
            <person name="Varghese N."/>
            <person name="Submissions S."/>
        </authorList>
    </citation>
    <scope>NUCLEOTIDE SEQUENCE [LARGE SCALE GENOMIC DNA]</scope>
    <source>
        <strain evidence="2">DSM 24786</strain>
    </source>
</reference>
<accession>A0A1K1MAL4</accession>
<proteinExistence type="predicted"/>
<dbReference type="Proteomes" id="UP000183257">
    <property type="component" value="Unassembled WGS sequence"/>
</dbReference>
<sequence length="58" mass="7058">MCFKPSLDIYLLKRFRGFNIFKDLIFSLKVDILYTFTTTNLITYTSFFYQNKSSFYEN</sequence>
<evidence type="ECO:0000313" key="1">
    <source>
        <dbReference type="EMBL" id="SFW20163.1"/>
    </source>
</evidence>
<gene>
    <name evidence="1" type="ORF">SAMN05660313_00467</name>
</gene>
<organism evidence="1 2">
    <name type="scientific">Cellulophaga fucicola</name>
    <dbReference type="NCBI Taxonomy" id="76595"/>
    <lineage>
        <taxon>Bacteria</taxon>
        <taxon>Pseudomonadati</taxon>
        <taxon>Bacteroidota</taxon>
        <taxon>Flavobacteriia</taxon>
        <taxon>Flavobacteriales</taxon>
        <taxon>Flavobacteriaceae</taxon>
        <taxon>Cellulophaga</taxon>
    </lineage>
</organism>
<keyword evidence="2" id="KW-1185">Reference proteome</keyword>
<protein>
    <submittedName>
        <fullName evidence="1">Uncharacterized protein</fullName>
    </submittedName>
</protein>
<dbReference type="EMBL" id="FPIY01000001">
    <property type="protein sequence ID" value="SFW20163.1"/>
    <property type="molecule type" value="Genomic_DNA"/>
</dbReference>
<evidence type="ECO:0000313" key="2">
    <source>
        <dbReference type="Proteomes" id="UP000183257"/>
    </source>
</evidence>
<dbReference type="AlphaFoldDB" id="A0A1K1MAL4"/>
<name>A0A1K1MAL4_9FLAO</name>
<dbReference type="STRING" id="76595.SAMN05660313_00467"/>